<feature type="compositionally biased region" description="Acidic residues" evidence="1">
    <location>
        <begin position="24"/>
        <end position="45"/>
    </location>
</feature>
<name>A0A2Z6QE55_9GLOM</name>
<feature type="compositionally biased region" description="Basic residues" evidence="1">
    <location>
        <begin position="51"/>
        <end position="65"/>
    </location>
</feature>
<keyword evidence="4" id="KW-1185">Reference proteome</keyword>
<dbReference type="AlphaFoldDB" id="A0A2Z6QE55"/>
<protein>
    <submittedName>
        <fullName evidence="2">Uncharacterized protein</fullName>
    </submittedName>
</protein>
<evidence type="ECO:0000313" key="4">
    <source>
        <dbReference type="Proteomes" id="UP000247702"/>
    </source>
</evidence>
<sequence>MNFNKQFEDDLYVAKLSHNLSMPDDNDDEQDDNNIEETQVEETQVEENVRIRGRGRGKGRGKGKGVSRDVKKRDEQNVELLPSPFFNTFQHSKPLHKFTAILPNEHQLPPSSYSIFCLFFFT</sequence>
<evidence type="ECO:0000313" key="3">
    <source>
        <dbReference type="EMBL" id="GES89796.1"/>
    </source>
</evidence>
<comment type="caution">
    <text evidence="2">The sequence shown here is derived from an EMBL/GenBank/DDBJ whole genome shotgun (WGS) entry which is preliminary data.</text>
</comment>
<organism evidence="2 4">
    <name type="scientific">Rhizophagus clarus</name>
    <dbReference type="NCBI Taxonomy" id="94130"/>
    <lineage>
        <taxon>Eukaryota</taxon>
        <taxon>Fungi</taxon>
        <taxon>Fungi incertae sedis</taxon>
        <taxon>Mucoromycota</taxon>
        <taxon>Glomeromycotina</taxon>
        <taxon>Glomeromycetes</taxon>
        <taxon>Glomerales</taxon>
        <taxon>Glomeraceae</taxon>
        <taxon>Rhizophagus</taxon>
    </lineage>
</organism>
<accession>A0A2Z6QE55</accession>
<dbReference type="Proteomes" id="UP000247702">
    <property type="component" value="Unassembled WGS sequence"/>
</dbReference>
<reference evidence="2 4" key="1">
    <citation type="submission" date="2017-11" db="EMBL/GenBank/DDBJ databases">
        <title>The genome of Rhizophagus clarus HR1 reveals common genetic basis of auxotrophy among arbuscular mycorrhizal fungi.</title>
        <authorList>
            <person name="Kobayashi Y."/>
        </authorList>
    </citation>
    <scope>NUCLEOTIDE SEQUENCE [LARGE SCALE GENOMIC DNA]</scope>
    <source>
        <strain evidence="2 4">HR1</strain>
    </source>
</reference>
<evidence type="ECO:0000256" key="1">
    <source>
        <dbReference type="SAM" id="MobiDB-lite"/>
    </source>
</evidence>
<dbReference type="Proteomes" id="UP000615446">
    <property type="component" value="Unassembled WGS sequence"/>
</dbReference>
<proteinExistence type="predicted"/>
<feature type="region of interest" description="Disordered" evidence="1">
    <location>
        <begin position="18"/>
        <end position="77"/>
    </location>
</feature>
<dbReference type="EMBL" id="BLAL01000191">
    <property type="protein sequence ID" value="GES89796.1"/>
    <property type="molecule type" value="Genomic_DNA"/>
</dbReference>
<gene>
    <name evidence="3" type="ORF">RCL2_001667400</name>
    <name evidence="2" type="ORF">RclHR1_10640008</name>
</gene>
<reference evidence="3" key="2">
    <citation type="submission" date="2019-10" db="EMBL/GenBank/DDBJ databases">
        <title>Conservation and host-specific expression of non-tandemly repeated heterogenous ribosome RNA gene in arbuscular mycorrhizal fungi.</title>
        <authorList>
            <person name="Maeda T."/>
            <person name="Kobayashi Y."/>
            <person name="Nakagawa T."/>
            <person name="Ezawa T."/>
            <person name="Yamaguchi K."/>
            <person name="Bino T."/>
            <person name="Nishimoto Y."/>
            <person name="Shigenobu S."/>
            <person name="Kawaguchi M."/>
        </authorList>
    </citation>
    <scope>NUCLEOTIDE SEQUENCE</scope>
    <source>
        <strain evidence="3">HR1</strain>
    </source>
</reference>
<evidence type="ECO:0000313" key="2">
    <source>
        <dbReference type="EMBL" id="GBB83999.1"/>
    </source>
</evidence>
<feature type="compositionally biased region" description="Basic and acidic residues" evidence="1">
    <location>
        <begin position="66"/>
        <end position="76"/>
    </location>
</feature>
<dbReference type="EMBL" id="BEXD01000074">
    <property type="protein sequence ID" value="GBB83999.1"/>
    <property type="molecule type" value="Genomic_DNA"/>
</dbReference>